<dbReference type="OrthoDB" id="7362327at2"/>
<proteinExistence type="predicted"/>
<sequence length="72" mass="8121">MFDVQHPFFIPLWRRIVVVAACIGWALLELSWGNPGWSILFGAIGAYCAHQFFVAFDIEAIRKKYTDEGGSS</sequence>
<accession>A0A225QUX2</accession>
<dbReference type="STRING" id="561184.SAMN05216376_10338"/>
<keyword evidence="2" id="KW-1185">Reference proteome</keyword>
<reference evidence="1 2" key="1">
    <citation type="submission" date="2014-10" db="EMBL/GenBank/DDBJ databases">
        <title>Genome sequence of Ponticoccus sp. strain UMTAT08 isolated from clonal culture of toxic dinoflagellate Alexandrium tamiyavanichii.</title>
        <authorList>
            <person name="Gan H.Y."/>
            <person name="Muhd D.-D."/>
            <person name="Mohd Noor M.E."/>
            <person name="Yeong Y.S."/>
            <person name="Usup G."/>
        </authorList>
    </citation>
    <scope>NUCLEOTIDE SEQUENCE [LARGE SCALE GENOMIC DNA]</scope>
    <source>
        <strain evidence="1 2">UMTAT08</strain>
    </source>
</reference>
<dbReference type="EMBL" id="JSUQ01000001">
    <property type="protein sequence ID" value="KHQ55003.1"/>
    <property type="molecule type" value="Genomic_DNA"/>
</dbReference>
<evidence type="ECO:0000313" key="1">
    <source>
        <dbReference type="EMBL" id="KHQ55003.1"/>
    </source>
</evidence>
<protein>
    <submittedName>
        <fullName evidence="1">Uncharacterized protein</fullName>
    </submittedName>
</protein>
<dbReference type="Proteomes" id="UP000030960">
    <property type="component" value="Unassembled WGS sequence"/>
</dbReference>
<evidence type="ECO:0000313" key="2">
    <source>
        <dbReference type="Proteomes" id="UP000030960"/>
    </source>
</evidence>
<accession>A0A0B3S7S1</accession>
<name>A0A0B3S7S1_9RHOB</name>
<comment type="caution">
    <text evidence="1">The sequence shown here is derived from an EMBL/GenBank/DDBJ whole genome shotgun (WGS) entry which is preliminary data.</text>
</comment>
<dbReference type="AlphaFoldDB" id="A0A0B3S7S1"/>
<dbReference type="RefSeq" id="WP_043135897.1">
    <property type="nucleotide sequence ID" value="NZ_AP022337.1"/>
</dbReference>
<organism evidence="1 2">
    <name type="scientific">Mameliella alba</name>
    <dbReference type="NCBI Taxonomy" id="561184"/>
    <lineage>
        <taxon>Bacteria</taxon>
        <taxon>Pseudomonadati</taxon>
        <taxon>Pseudomonadota</taxon>
        <taxon>Alphaproteobacteria</taxon>
        <taxon>Rhodobacterales</taxon>
        <taxon>Roseobacteraceae</taxon>
        <taxon>Mameliella</taxon>
    </lineage>
</organism>
<gene>
    <name evidence="1" type="ORF">OA50_00037</name>
</gene>